<keyword evidence="3" id="KW-0240">DNA-directed RNA polymerase</keyword>
<dbReference type="GO" id="GO:0045948">
    <property type="term" value="P:positive regulation of translational initiation"/>
    <property type="evidence" value="ECO:0007669"/>
    <property type="project" value="TreeGrafter"/>
</dbReference>
<dbReference type="GO" id="GO:0060213">
    <property type="term" value="P:positive regulation of nuclear-transcribed mRNA poly(A) tail shortening"/>
    <property type="evidence" value="ECO:0007669"/>
    <property type="project" value="TreeGrafter"/>
</dbReference>
<dbReference type="GO" id="GO:0005665">
    <property type="term" value="C:RNA polymerase II, core complex"/>
    <property type="evidence" value="ECO:0007669"/>
    <property type="project" value="TreeGrafter"/>
</dbReference>
<dbReference type="GO" id="GO:0003697">
    <property type="term" value="F:single-stranded DNA binding"/>
    <property type="evidence" value="ECO:0007669"/>
    <property type="project" value="TreeGrafter"/>
</dbReference>
<evidence type="ECO:0000256" key="3">
    <source>
        <dbReference type="ARBA" id="ARBA00022478"/>
    </source>
</evidence>
<comment type="similarity">
    <text evidence="2">Belongs to the eukaryotic RPB7/RPC8 RNA polymerase subunit family.</text>
</comment>
<dbReference type="InterPro" id="IPR005576">
    <property type="entry name" value="Rpb7-like_N"/>
</dbReference>
<dbReference type="GO" id="GO:0003727">
    <property type="term" value="F:single-stranded RNA binding"/>
    <property type="evidence" value="ECO:0007669"/>
    <property type="project" value="TreeGrafter"/>
</dbReference>
<protein>
    <recommendedName>
        <fullName evidence="5">RNA polymerase Rpb7-like N-terminal domain-containing protein</fullName>
    </recommendedName>
</protein>
<dbReference type="Pfam" id="PF03876">
    <property type="entry name" value="SHS2_Rpb7-N"/>
    <property type="match status" value="1"/>
</dbReference>
<dbReference type="InterPro" id="IPR012340">
    <property type="entry name" value="NA-bd_OB-fold"/>
</dbReference>
<evidence type="ECO:0000259" key="5">
    <source>
        <dbReference type="Pfam" id="PF03876"/>
    </source>
</evidence>
<name>A0A7S3DG16_9EUKA</name>
<evidence type="ECO:0000256" key="2">
    <source>
        <dbReference type="ARBA" id="ARBA00009307"/>
    </source>
</evidence>
<reference evidence="6" key="1">
    <citation type="submission" date="2021-01" db="EMBL/GenBank/DDBJ databases">
        <authorList>
            <person name="Corre E."/>
            <person name="Pelletier E."/>
            <person name="Niang G."/>
            <person name="Scheremetjew M."/>
            <person name="Finn R."/>
            <person name="Kale V."/>
            <person name="Holt S."/>
            <person name="Cochrane G."/>
            <person name="Meng A."/>
            <person name="Brown T."/>
            <person name="Cohen L."/>
        </authorList>
    </citation>
    <scope>NUCLEOTIDE SEQUENCE</scope>
    <source>
        <strain evidence="6">NIES-2562</strain>
    </source>
</reference>
<dbReference type="PANTHER" id="PTHR12709:SF4">
    <property type="entry name" value="DNA-DIRECTED RNA POLYMERASE II SUBUNIT RPB7"/>
    <property type="match status" value="1"/>
</dbReference>
<gene>
    <name evidence="6" type="ORF">PBIL07802_LOCUS18900</name>
</gene>
<dbReference type="FunFam" id="3.30.1490.120:FF:000001">
    <property type="entry name" value="DNA-directed RNA polymerase II subunit RPB7"/>
    <property type="match status" value="1"/>
</dbReference>
<dbReference type="Gene3D" id="2.40.50.140">
    <property type="entry name" value="Nucleic acid-binding proteins"/>
    <property type="match status" value="1"/>
</dbReference>
<proteinExistence type="inferred from homology"/>
<comment type="subcellular location">
    <subcellularLocation>
        <location evidence="1">Nucleus</location>
    </subcellularLocation>
</comment>
<dbReference type="CDD" id="cd04329">
    <property type="entry name" value="RNAP_II_Rpb7_N"/>
    <property type="match status" value="1"/>
</dbReference>
<evidence type="ECO:0000256" key="1">
    <source>
        <dbReference type="ARBA" id="ARBA00004123"/>
    </source>
</evidence>
<dbReference type="Gene3D" id="3.30.1490.120">
    <property type="entry name" value="RNA polymerase Rpb7-like, N-terminal domain"/>
    <property type="match status" value="1"/>
</dbReference>
<dbReference type="EMBL" id="HBIB01029027">
    <property type="protein sequence ID" value="CAE0256644.1"/>
    <property type="molecule type" value="Transcribed_RNA"/>
</dbReference>
<accession>A0A7S3DG16</accession>
<sequence length="169" mass="18898">MFFVVKIRRSFVVPPKELHESLDQFIEEKLRSEVEGTCSARYGYILAMVEFEKNGPGKYQQGTGNIEYSITYEALVFRPFKGEVVDCVVENVTPMGFHGSVGPLRLFVNMEAADFDFNPTLKTYSSIDGVEIKKGSEVRVRLFGLNFSKDGYSAVASMTDDFLGVMTSG</sequence>
<dbReference type="GO" id="GO:0031369">
    <property type="term" value="F:translation initiation factor binding"/>
    <property type="evidence" value="ECO:0007669"/>
    <property type="project" value="TreeGrafter"/>
</dbReference>
<dbReference type="PANTHER" id="PTHR12709">
    <property type="entry name" value="DNA-DIRECTED RNA POLYMERASE II, III"/>
    <property type="match status" value="1"/>
</dbReference>
<dbReference type="InterPro" id="IPR045113">
    <property type="entry name" value="Rpb7-like"/>
</dbReference>
<evidence type="ECO:0000313" key="6">
    <source>
        <dbReference type="EMBL" id="CAE0256644.1"/>
    </source>
</evidence>
<keyword evidence="4" id="KW-0804">Transcription</keyword>
<dbReference type="AlphaFoldDB" id="A0A7S3DG16"/>
<dbReference type="InterPro" id="IPR036898">
    <property type="entry name" value="RNA_pol_Rpb7-like_N_sf"/>
</dbReference>
<dbReference type="GO" id="GO:0000932">
    <property type="term" value="C:P-body"/>
    <property type="evidence" value="ECO:0007669"/>
    <property type="project" value="TreeGrafter"/>
</dbReference>
<dbReference type="GO" id="GO:0006367">
    <property type="term" value="P:transcription initiation at RNA polymerase II promoter"/>
    <property type="evidence" value="ECO:0007669"/>
    <property type="project" value="TreeGrafter"/>
</dbReference>
<evidence type="ECO:0000256" key="4">
    <source>
        <dbReference type="ARBA" id="ARBA00023163"/>
    </source>
</evidence>
<dbReference type="SUPFAM" id="SSF88798">
    <property type="entry name" value="N-terminal, heterodimerisation domain of RBP7 (RpoE)"/>
    <property type="match status" value="1"/>
</dbReference>
<dbReference type="SUPFAM" id="SSF50249">
    <property type="entry name" value="Nucleic acid-binding proteins"/>
    <property type="match status" value="1"/>
</dbReference>
<organism evidence="6">
    <name type="scientific">Palpitomonas bilix</name>
    <dbReference type="NCBI Taxonomy" id="652834"/>
    <lineage>
        <taxon>Eukaryota</taxon>
        <taxon>Eukaryota incertae sedis</taxon>
    </lineage>
</organism>
<feature type="domain" description="RNA polymerase Rpb7-like N-terminal" evidence="5">
    <location>
        <begin position="13"/>
        <end position="64"/>
    </location>
</feature>